<evidence type="ECO:0000256" key="1">
    <source>
        <dbReference type="SAM" id="MobiDB-lite"/>
    </source>
</evidence>
<feature type="region of interest" description="Disordered" evidence="1">
    <location>
        <begin position="30"/>
        <end position="64"/>
    </location>
</feature>
<keyword evidence="4" id="KW-1185">Reference proteome</keyword>
<gene>
    <name evidence="3" type="ORF">FB561_2997</name>
</gene>
<evidence type="ECO:0000313" key="3">
    <source>
        <dbReference type="EMBL" id="TWD81873.1"/>
    </source>
</evidence>
<evidence type="ECO:0000256" key="2">
    <source>
        <dbReference type="SAM" id="SignalP"/>
    </source>
</evidence>
<feature type="chain" id="PRO_5022048375" evidence="2">
    <location>
        <begin position="28"/>
        <end position="386"/>
    </location>
</feature>
<name>A0A561BSX1_9ACTN</name>
<feature type="compositionally biased region" description="Low complexity" evidence="1">
    <location>
        <begin position="363"/>
        <end position="386"/>
    </location>
</feature>
<dbReference type="Proteomes" id="UP000318380">
    <property type="component" value="Unassembled WGS sequence"/>
</dbReference>
<comment type="caution">
    <text evidence="3">The sequence shown here is derived from an EMBL/GenBank/DDBJ whole genome shotgun (WGS) entry which is preliminary data.</text>
</comment>
<dbReference type="EMBL" id="VIVK01000001">
    <property type="protein sequence ID" value="TWD81873.1"/>
    <property type="molecule type" value="Genomic_DNA"/>
</dbReference>
<organism evidence="3 4">
    <name type="scientific">Kribbella amoyensis</name>
    <dbReference type="NCBI Taxonomy" id="996641"/>
    <lineage>
        <taxon>Bacteria</taxon>
        <taxon>Bacillati</taxon>
        <taxon>Actinomycetota</taxon>
        <taxon>Actinomycetes</taxon>
        <taxon>Propionibacteriales</taxon>
        <taxon>Kribbellaceae</taxon>
        <taxon>Kribbella</taxon>
    </lineage>
</organism>
<feature type="signal peptide" evidence="2">
    <location>
        <begin position="1"/>
        <end position="27"/>
    </location>
</feature>
<keyword evidence="2" id="KW-0732">Signal</keyword>
<feature type="compositionally biased region" description="Low complexity" evidence="1">
    <location>
        <begin position="37"/>
        <end position="57"/>
    </location>
</feature>
<sequence length="386" mass="40459">MGSHLRFRRAGAVATTALLTFALVACGSDSSGGGDDQSGSGEPSSTPSPTPTGMTGPWKADPGQADRVQEKLTAAGYECTRSTDPDLDLRLCSIGKTIKVDGQDQVWEAAMRFASDAQGTVILANLRTGGYGKDPDAQEKILAAAVLPESDAAIYAAEGDTLEWGKRIKNIDKGTYLAIKGWAPSQFAIVPKLAGLKTTKEKALPGLQKAKLTCRFSDSNEWGGKRKGLECNDPTFKVKDEDGSIAGARSQLVLVDNGNGIESVIIDGSHAKVPAENARGVKQLVPAMTSVDPALAELGAWTTKSLNGAPHSAYVGQWLVTLNVVPRGGLVGWPYVRMTAINEQLNFDLNPEGVNFEDLPSESVSPSDGMSPGGDSSPSESETPAG</sequence>
<protein>
    <submittedName>
        <fullName evidence="3">Uncharacterized protein</fullName>
    </submittedName>
</protein>
<proteinExistence type="predicted"/>
<reference evidence="3 4" key="1">
    <citation type="submission" date="2019-06" db="EMBL/GenBank/DDBJ databases">
        <title>Sequencing the genomes of 1000 actinobacteria strains.</title>
        <authorList>
            <person name="Klenk H.-P."/>
        </authorList>
    </citation>
    <scope>NUCLEOTIDE SEQUENCE [LARGE SCALE GENOMIC DNA]</scope>
    <source>
        <strain evidence="3 4">DSM 24683</strain>
    </source>
</reference>
<dbReference type="AlphaFoldDB" id="A0A561BSX1"/>
<dbReference type="PROSITE" id="PS51257">
    <property type="entry name" value="PROKAR_LIPOPROTEIN"/>
    <property type="match status" value="1"/>
</dbReference>
<evidence type="ECO:0000313" key="4">
    <source>
        <dbReference type="Proteomes" id="UP000318380"/>
    </source>
</evidence>
<feature type="region of interest" description="Disordered" evidence="1">
    <location>
        <begin position="352"/>
        <end position="386"/>
    </location>
</feature>
<accession>A0A561BSX1</accession>